<comment type="caution">
    <text evidence="17">The sequence shown here is derived from an EMBL/GenBank/DDBJ whole genome shotgun (WGS) entry which is preliminary data.</text>
</comment>
<dbReference type="InterPro" id="IPR004709">
    <property type="entry name" value="NaH_exchanger"/>
</dbReference>
<keyword evidence="6" id="KW-0333">Golgi apparatus</keyword>
<feature type="transmembrane region" description="Helical" evidence="15">
    <location>
        <begin position="112"/>
        <end position="134"/>
    </location>
</feature>
<dbReference type="GO" id="GO:0015386">
    <property type="term" value="F:potassium:proton antiporter activity"/>
    <property type="evidence" value="ECO:0007669"/>
    <property type="project" value="TreeGrafter"/>
</dbReference>
<keyword evidence="18" id="KW-1185">Reference proteome</keyword>
<evidence type="ECO:0000256" key="5">
    <source>
        <dbReference type="ARBA" id="ARBA00022989"/>
    </source>
</evidence>
<keyword evidence="4 15" id="KW-0812">Transmembrane</keyword>
<dbReference type="GO" id="GO:0000139">
    <property type="term" value="C:Golgi membrane"/>
    <property type="evidence" value="ECO:0007669"/>
    <property type="project" value="UniProtKB-SubCell"/>
</dbReference>
<evidence type="ECO:0000256" key="2">
    <source>
        <dbReference type="ARBA" id="ARBA00022448"/>
    </source>
</evidence>
<dbReference type="Gene3D" id="6.10.140.1330">
    <property type="match status" value="1"/>
</dbReference>
<keyword evidence="8" id="KW-0406">Ion transport</keyword>
<proteinExistence type="predicted"/>
<feature type="transmembrane region" description="Helical" evidence="15">
    <location>
        <begin position="10"/>
        <end position="28"/>
    </location>
</feature>
<evidence type="ECO:0000256" key="13">
    <source>
        <dbReference type="ARBA" id="ARBA00042692"/>
    </source>
</evidence>
<dbReference type="Proteomes" id="UP000663873">
    <property type="component" value="Unassembled WGS sequence"/>
</dbReference>
<dbReference type="InterPro" id="IPR018422">
    <property type="entry name" value="Cation/H_exchanger_CPA1"/>
</dbReference>
<feature type="compositionally biased region" description="Acidic residues" evidence="14">
    <location>
        <begin position="268"/>
        <end position="282"/>
    </location>
</feature>
<evidence type="ECO:0000256" key="14">
    <source>
        <dbReference type="SAM" id="MobiDB-lite"/>
    </source>
</evidence>
<reference evidence="17" key="1">
    <citation type="submission" date="2021-02" db="EMBL/GenBank/DDBJ databases">
        <authorList>
            <person name="Nowell W R."/>
        </authorList>
    </citation>
    <scope>NUCLEOTIDE SEQUENCE</scope>
</reference>
<dbReference type="AlphaFoldDB" id="A0A821IHY1"/>
<dbReference type="GO" id="GO:0051453">
    <property type="term" value="P:regulation of intracellular pH"/>
    <property type="evidence" value="ECO:0007669"/>
    <property type="project" value="TreeGrafter"/>
</dbReference>
<evidence type="ECO:0000256" key="7">
    <source>
        <dbReference type="ARBA" id="ARBA00023053"/>
    </source>
</evidence>
<keyword evidence="7" id="KW-0915">Sodium</keyword>
<dbReference type="PRINTS" id="PR01084">
    <property type="entry name" value="NAHEXCHNGR"/>
</dbReference>
<dbReference type="GO" id="GO:0015385">
    <property type="term" value="F:sodium:proton antiporter activity"/>
    <property type="evidence" value="ECO:0007669"/>
    <property type="project" value="InterPro"/>
</dbReference>
<keyword evidence="3" id="KW-0050">Antiport</keyword>
<dbReference type="PANTHER" id="PTHR10110">
    <property type="entry name" value="SODIUM/HYDROGEN EXCHANGER"/>
    <property type="match status" value="1"/>
</dbReference>
<evidence type="ECO:0000256" key="11">
    <source>
        <dbReference type="ARBA" id="ARBA00040570"/>
    </source>
</evidence>
<dbReference type="EMBL" id="CAJOBP010034871">
    <property type="protein sequence ID" value="CAF4702063.1"/>
    <property type="molecule type" value="Genomic_DNA"/>
</dbReference>
<evidence type="ECO:0000259" key="16">
    <source>
        <dbReference type="Pfam" id="PF00999"/>
    </source>
</evidence>
<evidence type="ECO:0000256" key="4">
    <source>
        <dbReference type="ARBA" id="ARBA00022692"/>
    </source>
</evidence>
<keyword evidence="2" id="KW-0813">Transport</keyword>
<gene>
    <name evidence="17" type="ORF">UJA718_LOCUS36293</name>
</gene>
<evidence type="ECO:0000256" key="10">
    <source>
        <dbReference type="ARBA" id="ARBA00023201"/>
    </source>
</evidence>
<evidence type="ECO:0000256" key="1">
    <source>
        <dbReference type="ARBA" id="ARBA00004653"/>
    </source>
</evidence>
<evidence type="ECO:0000256" key="8">
    <source>
        <dbReference type="ARBA" id="ARBA00023065"/>
    </source>
</evidence>
<feature type="transmembrane region" description="Helical" evidence="15">
    <location>
        <begin position="174"/>
        <end position="197"/>
    </location>
</feature>
<evidence type="ECO:0000256" key="6">
    <source>
        <dbReference type="ARBA" id="ARBA00023034"/>
    </source>
</evidence>
<organism evidence="17 18">
    <name type="scientific">Rotaria socialis</name>
    <dbReference type="NCBI Taxonomy" id="392032"/>
    <lineage>
        <taxon>Eukaryota</taxon>
        <taxon>Metazoa</taxon>
        <taxon>Spiralia</taxon>
        <taxon>Gnathifera</taxon>
        <taxon>Rotifera</taxon>
        <taxon>Eurotatoria</taxon>
        <taxon>Bdelloidea</taxon>
        <taxon>Philodinida</taxon>
        <taxon>Philodinidae</taxon>
        <taxon>Rotaria</taxon>
    </lineage>
</organism>
<keyword evidence="9 15" id="KW-0472">Membrane</keyword>
<dbReference type="InterPro" id="IPR006153">
    <property type="entry name" value="Cation/H_exchanger_TM"/>
</dbReference>
<protein>
    <recommendedName>
        <fullName evidence="11">Sodium/hydrogen exchanger 8</fullName>
    </recommendedName>
    <alternativeName>
        <fullName evidence="12">Na(+)/H(+) exchanger 8</fullName>
    </alternativeName>
    <alternativeName>
        <fullName evidence="13">Solute carrier family 9 member 8</fullName>
    </alternativeName>
</protein>
<feature type="transmembrane region" description="Helical" evidence="15">
    <location>
        <begin position="146"/>
        <end position="168"/>
    </location>
</feature>
<sequence length="311" mass="35182">MSELSSSTQIFLLLILLIICVLIIHLLIRKRFNYLPESVAIIYIGGIFGLVIKLYNQWISKSDQSPTAIVQTSSPLLNSNLFFMLFLPPIIFEQGYHLHKGNFFRNLGTISTFAIFGTTINALVTGVGLYLLGLANLSYKLPWRECFIIGSLNSAIDPVAILSIFQVLNVDQLLYMLVFGESILNDAVAIVLTNVIVESKRQFVNISTTKLTTYSMIGLLASSNFTTTPSVTTSLRHRNYNDLTQLSHQRPFYEPKPDISNLFPNENENNDLTDDEVDESTEPETFNNFINKQNIQSKKRRRRAGTFLKLK</sequence>
<comment type="subcellular location">
    <subcellularLocation>
        <location evidence="1">Golgi apparatus membrane</location>
        <topology evidence="1">Multi-pass membrane protein</topology>
    </subcellularLocation>
</comment>
<evidence type="ECO:0000313" key="18">
    <source>
        <dbReference type="Proteomes" id="UP000663873"/>
    </source>
</evidence>
<dbReference type="Pfam" id="PF00999">
    <property type="entry name" value="Na_H_Exchanger"/>
    <property type="match status" value="1"/>
</dbReference>
<accession>A0A821IHY1</accession>
<dbReference type="PANTHER" id="PTHR10110:SF191">
    <property type="entry name" value="SODIUM_HYDROGEN EXCHANGER 8"/>
    <property type="match status" value="1"/>
</dbReference>
<evidence type="ECO:0000313" key="17">
    <source>
        <dbReference type="EMBL" id="CAF4702063.1"/>
    </source>
</evidence>
<feature type="domain" description="Cation/H+ exchanger transmembrane" evidence="16">
    <location>
        <begin position="21"/>
        <end position="203"/>
    </location>
</feature>
<feature type="transmembrane region" description="Helical" evidence="15">
    <location>
        <begin position="34"/>
        <end position="55"/>
    </location>
</feature>
<keyword evidence="10" id="KW-0739">Sodium transport</keyword>
<evidence type="ECO:0000256" key="9">
    <source>
        <dbReference type="ARBA" id="ARBA00023136"/>
    </source>
</evidence>
<evidence type="ECO:0000256" key="12">
    <source>
        <dbReference type="ARBA" id="ARBA00042291"/>
    </source>
</evidence>
<name>A0A821IHY1_9BILA</name>
<feature type="transmembrane region" description="Helical" evidence="15">
    <location>
        <begin position="76"/>
        <end position="92"/>
    </location>
</feature>
<evidence type="ECO:0000256" key="15">
    <source>
        <dbReference type="SAM" id="Phobius"/>
    </source>
</evidence>
<feature type="region of interest" description="Disordered" evidence="14">
    <location>
        <begin position="251"/>
        <end position="282"/>
    </location>
</feature>
<keyword evidence="5 15" id="KW-1133">Transmembrane helix</keyword>
<evidence type="ECO:0000256" key="3">
    <source>
        <dbReference type="ARBA" id="ARBA00022449"/>
    </source>
</evidence>